<feature type="region of interest" description="Disordered" evidence="2">
    <location>
        <begin position="131"/>
        <end position="156"/>
    </location>
</feature>
<dbReference type="GO" id="GO:0000981">
    <property type="term" value="F:DNA-binding transcription factor activity, RNA polymerase II-specific"/>
    <property type="evidence" value="ECO:0007669"/>
    <property type="project" value="TreeGrafter"/>
</dbReference>
<dbReference type="InterPro" id="IPR036638">
    <property type="entry name" value="HLH_DNA-bd_sf"/>
</dbReference>
<protein>
    <submittedName>
        <fullName evidence="4">BHLH domain-containing protein</fullName>
    </submittedName>
</protein>
<sequence length="266" mass="31274">MLVTVYVHITCTVDSYYLLISTFNIILLSDIRKKDSDIKQIGHFLCRPKIFLSKKPFLFAMLSFRCHKGMTTNPRKTDRTVMVEMTDKSKGFVNQEMSTTEESHQSAFQYGRKLPSIISAARLLRLRSGSFDEEGKDERKPNRISPFSPEARVPLPSEIDENSYGTTVWKRNERERLRVRCVNDGYERLRDHLPLTESDRRISKVDTLRLAIRYIRHLEALLQDYDHWAKCDCFQTFQTESEERAERLRRIDRRKRALDDAMSSTP</sequence>
<dbReference type="PANTHER" id="PTHR23349">
    <property type="entry name" value="BASIC HELIX-LOOP-HELIX TRANSCRIPTION FACTOR, TWIST"/>
    <property type="match status" value="1"/>
</dbReference>
<accession>A0A1I8EZY0</accession>
<dbReference type="STRING" id="6293.A0A1I8EZY0"/>
<dbReference type="AlphaFoldDB" id="A0A1I8EZY0"/>
<dbReference type="InterPro" id="IPR011598">
    <property type="entry name" value="bHLH_dom"/>
</dbReference>
<evidence type="ECO:0000256" key="2">
    <source>
        <dbReference type="SAM" id="MobiDB-lite"/>
    </source>
</evidence>
<keyword evidence="1" id="KW-0238">DNA-binding</keyword>
<dbReference type="Gene3D" id="4.10.280.10">
    <property type="entry name" value="Helix-loop-helix DNA-binding domain"/>
    <property type="match status" value="1"/>
</dbReference>
<dbReference type="SMART" id="SM00353">
    <property type="entry name" value="HLH"/>
    <property type="match status" value="1"/>
</dbReference>
<reference evidence="4" key="1">
    <citation type="submission" date="2016-11" db="UniProtKB">
        <authorList>
            <consortium name="WormBaseParasite"/>
        </authorList>
    </citation>
    <scope>IDENTIFICATION</scope>
    <source>
        <strain evidence="4">pt0022</strain>
    </source>
</reference>
<evidence type="ECO:0000313" key="4">
    <source>
        <dbReference type="WBParaSite" id="maker-PairedContig_774-snap-gene-2.29-mRNA-1"/>
    </source>
</evidence>
<evidence type="ECO:0000256" key="1">
    <source>
        <dbReference type="ARBA" id="ARBA00023125"/>
    </source>
</evidence>
<organism evidence="4">
    <name type="scientific">Wuchereria bancrofti</name>
    <dbReference type="NCBI Taxonomy" id="6293"/>
    <lineage>
        <taxon>Eukaryota</taxon>
        <taxon>Metazoa</taxon>
        <taxon>Ecdysozoa</taxon>
        <taxon>Nematoda</taxon>
        <taxon>Chromadorea</taxon>
        <taxon>Rhabditida</taxon>
        <taxon>Spirurina</taxon>
        <taxon>Spiruromorpha</taxon>
        <taxon>Filarioidea</taxon>
        <taxon>Onchocercidae</taxon>
        <taxon>Wuchereria</taxon>
    </lineage>
</organism>
<dbReference type="SUPFAM" id="SSF47459">
    <property type="entry name" value="HLH, helix-loop-helix DNA-binding domain"/>
    <property type="match status" value="1"/>
</dbReference>
<dbReference type="CDD" id="cd19724">
    <property type="entry name" value="bHLH_TS_ASCL3_like"/>
    <property type="match status" value="1"/>
</dbReference>
<proteinExistence type="predicted"/>
<name>A0A1I8EZY0_WUCBA</name>
<dbReference type="GO" id="GO:0046983">
    <property type="term" value="F:protein dimerization activity"/>
    <property type="evidence" value="ECO:0007669"/>
    <property type="project" value="InterPro"/>
</dbReference>
<dbReference type="InterPro" id="IPR050283">
    <property type="entry name" value="E-box_TF_Regulators"/>
</dbReference>
<dbReference type="PANTHER" id="PTHR23349:SF108">
    <property type="entry name" value="BHLH DOMAIN-CONTAINING PROTEIN"/>
    <property type="match status" value="1"/>
</dbReference>
<dbReference type="PROSITE" id="PS50888">
    <property type="entry name" value="BHLH"/>
    <property type="match status" value="1"/>
</dbReference>
<dbReference type="WBParaSite" id="maker-PairedContig_774-snap-gene-2.29-mRNA-1">
    <property type="protein sequence ID" value="maker-PairedContig_774-snap-gene-2.29-mRNA-1"/>
    <property type="gene ID" value="maker-PairedContig_774-snap-gene-2.29"/>
</dbReference>
<dbReference type="Pfam" id="PF00010">
    <property type="entry name" value="HLH"/>
    <property type="match status" value="1"/>
</dbReference>
<evidence type="ECO:0000259" key="3">
    <source>
        <dbReference type="PROSITE" id="PS50888"/>
    </source>
</evidence>
<dbReference type="GO" id="GO:0032502">
    <property type="term" value="P:developmental process"/>
    <property type="evidence" value="ECO:0007669"/>
    <property type="project" value="TreeGrafter"/>
</dbReference>
<feature type="domain" description="BHLH" evidence="3">
    <location>
        <begin position="166"/>
        <end position="218"/>
    </location>
</feature>
<dbReference type="GO" id="GO:0000977">
    <property type="term" value="F:RNA polymerase II transcription regulatory region sequence-specific DNA binding"/>
    <property type="evidence" value="ECO:0007669"/>
    <property type="project" value="TreeGrafter"/>
</dbReference>